<dbReference type="AlphaFoldDB" id="A0A6M3XPP1"/>
<reference evidence="2" key="1">
    <citation type="submission" date="2020-03" db="EMBL/GenBank/DDBJ databases">
        <title>The deep terrestrial virosphere.</title>
        <authorList>
            <person name="Holmfeldt K."/>
            <person name="Nilsson E."/>
            <person name="Simone D."/>
            <person name="Lopez-Fernandez M."/>
            <person name="Wu X."/>
            <person name="de Brujin I."/>
            <person name="Lundin D."/>
            <person name="Andersson A."/>
            <person name="Bertilsson S."/>
            <person name="Dopson M."/>
        </authorList>
    </citation>
    <scope>NUCLEOTIDE SEQUENCE</scope>
    <source>
        <strain evidence="1">MM415A00737</strain>
        <strain evidence="2">TM448B01720</strain>
    </source>
</reference>
<gene>
    <name evidence="1" type="ORF">MM415A00737_0003</name>
    <name evidence="2" type="ORF">TM448B01720_0003</name>
</gene>
<organism evidence="2">
    <name type="scientific">viral metagenome</name>
    <dbReference type="NCBI Taxonomy" id="1070528"/>
    <lineage>
        <taxon>unclassified sequences</taxon>
        <taxon>metagenomes</taxon>
        <taxon>organismal metagenomes</taxon>
    </lineage>
</organism>
<accession>A0A6M3XPP1</accession>
<evidence type="ECO:0000313" key="2">
    <source>
        <dbReference type="EMBL" id="QJH99841.1"/>
    </source>
</evidence>
<evidence type="ECO:0000313" key="1">
    <source>
        <dbReference type="EMBL" id="QJA80365.1"/>
    </source>
</evidence>
<protein>
    <submittedName>
        <fullName evidence="2">Uncharacterized protein</fullName>
    </submittedName>
</protein>
<dbReference type="EMBL" id="MT142419">
    <property type="protein sequence ID" value="QJA80365.1"/>
    <property type="molecule type" value="Genomic_DNA"/>
</dbReference>
<sequence length="58" mass="6654">MKAVYEHNRIMLITSDWDSISGADSETERVIDIQTAQRLVNELESAIKKAKLHLKGWL</sequence>
<proteinExistence type="predicted"/>
<name>A0A6M3XPP1_9ZZZZ</name>
<dbReference type="EMBL" id="MT144812">
    <property type="protein sequence ID" value="QJH99841.1"/>
    <property type="molecule type" value="Genomic_DNA"/>
</dbReference>